<dbReference type="Proteomes" id="UP000244754">
    <property type="component" value="Chromosome"/>
</dbReference>
<dbReference type="GO" id="GO:0009239">
    <property type="term" value="P:enterobactin biosynthetic process"/>
    <property type="evidence" value="ECO:0007669"/>
    <property type="project" value="InterPro"/>
</dbReference>
<dbReference type="PANTHER" id="PTHR38096:SF1">
    <property type="entry name" value="ENTEROBACTIN SYNTHASE COMPONENT D"/>
    <property type="match status" value="1"/>
</dbReference>
<evidence type="ECO:0000259" key="4">
    <source>
        <dbReference type="Pfam" id="PF17837"/>
    </source>
</evidence>
<dbReference type="KEGG" id="clia:C3E79_06775"/>
<dbReference type="InterPro" id="IPR041354">
    <property type="entry name" value="4PPT_N"/>
</dbReference>
<dbReference type="PRINTS" id="PR01399">
    <property type="entry name" value="ENTSNTHTASED"/>
</dbReference>
<feature type="domain" description="4'-phosphopantetheinyl transferase" evidence="3">
    <location>
        <begin position="108"/>
        <end position="209"/>
    </location>
</feature>
<comment type="cofactor">
    <cofactor evidence="2">
        <name>Mg(2+)</name>
        <dbReference type="ChEBI" id="CHEBI:18420"/>
    </cofactor>
</comment>
<feature type="binding site" evidence="2">
    <location>
        <position position="112"/>
    </location>
    <ligand>
        <name>Mg(2+)</name>
        <dbReference type="ChEBI" id="CHEBI:18420"/>
    </ligand>
</feature>
<evidence type="ECO:0000256" key="2">
    <source>
        <dbReference type="PIRSR" id="PIRSR603542-2"/>
    </source>
</evidence>
<accession>A0A2S0WEM5</accession>
<evidence type="ECO:0000259" key="3">
    <source>
        <dbReference type="Pfam" id="PF01648"/>
    </source>
</evidence>
<dbReference type="GO" id="GO:0005886">
    <property type="term" value="C:plasma membrane"/>
    <property type="evidence" value="ECO:0007669"/>
    <property type="project" value="TreeGrafter"/>
</dbReference>
<feature type="binding site" evidence="1">
    <location>
        <position position="112"/>
    </location>
    <ligand>
        <name>CoA</name>
        <dbReference type="ChEBI" id="CHEBI:57287"/>
    </ligand>
</feature>
<dbReference type="GO" id="GO:0008897">
    <property type="term" value="F:holo-[acyl-carrier-protein] synthase activity"/>
    <property type="evidence" value="ECO:0007669"/>
    <property type="project" value="InterPro"/>
</dbReference>
<evidence type="ECO:0000313" key="5">
    <source>
        <dbReference type="EMBL" id="AWB84219.1"/>
    </source>
</evidence>
<dbReference type="EMBL" id="CP026948">
    <property type="protein sequence ID" value="AWB84219.1"/>
    <property type="molecule type" value="Genomic_DNA"/>
</dbReference>
<dbReference type="Pfam" id="PF17837">
    <property type="entry name" value="4PPT_N"/>
    <property type="match status" value="1"/>
</dbReference>
<dbReference type="SUPFAM" id="SSF56214">
    <property type="entry name" value="4'-phosphopantetheinyl transferase"/>
    <property type="match status" value="1"/>
</dbReference>
<feature type="binding site" evidence="1">
    <location>
        <position position="156"/>
    </location>
    <ligand>
        <name>CoA</name>
        <dbReference type="ChEBI" id="CHEBI:57287"/>
    </ligand>
</feature>
<keyword evidence="2" id="KW-0479">Metal-binding</keyword>
<reference evidence="6" key="1">
    <citation type="submission" date="2018-01" db="EMBL/GenBank/DDBJ databases">
        <authorList>
            <person name="Li J."/>
        </authorList>
    </citation>
    <scope>NUCLEOTIDE SEQUENCE [LARGE SCALE GENOMIC DNA]</scope>
    <source>
        <strain evidence="6">2184</strain>
    </source>
</reference>
<feature type="binding site" evidence="2">
    <location>
        <position position="114"/>
    </location>
    <ligand>
        <name>Mg(2+)</name>
        <dbReference type="ChEBI" id="CHEBI:18420"/>
    </ligand>
</feature>
<organism evidence="5 6">
    <name type="scientific">Corynebacterium liangguodongii</name>
    <dbReference type="NCBI Taxonomy" id="2079535"/>
    <lineage>
        <taxon>Bacteria</taxon>
        <taxon>Bacillati</taxon>
        <taxon>Actinomycetota</taxon>
        <taxon>Actinomycetes</taxon>
        <taxon>Mycobacteriales</taxon>
        <taxon>Corynebacteriaceae</taxon>
        <taxon>Corynebacterium</taxon>
    </lineage>
</organism>
<dbReference type="AlphaFoldDB" id="A0A2S0WEM5"/>
<evidence type="ECO:0000313" key="6">
    <source>
        <dbReference type="Proteomes" id="UP000244754"/>
    </source>
</evidence>
<proteinExistence type="predicted"/>
<dbReference type="GO" id="GO:0009366">
    <property type="term" value="C:enterobactin synthetase complex"/>
    <property type="evidence" value="ECO:0007669"/>
    <property type="project" value="InterPro"/>
</dbReference>
<protein>
    <submittedName>
        <fullName evidence="5">4'-phosphopantetheinyl transferase</fullName>
    </submittedName>
</protein>
<feature type="binding site" evidence="1">
    <location>
        <begin position="90"/>
        <end position="91"/>
    </location>
    <ligand>
        <name>CoA</name>
        <dbReference type="ChEBI" id="CHEBI:57287"/>
    </ligand>
</feature>
<keyword evidence="6" id="KW-1185">Reference proteome</keyword>
<evidence type="ECO:0000256" key="1">
    <source>
        <dbReference type="PIRSR" id="PIRSR603542-1"/>
    </source>
</evidence>
<keyword evidence="5" id="KW-0808">Transferase</keyword>
<feature type="binding site" evidence="1">
    <location>
        <position position="170"/>
    </location>
    <ligand>
        <name>CoA</name>
        <dbReference type="ChEBI" id="CHEBI:57287"/>
    </ligand>
</feature>
<dbReference type="InterPro" id="IPR037143">
    <property type="entry name" value="4-PPantetheinyl_Trfase_dom_sf"/>
</dbReference>
<dbReference type="RefSeq" id="WP_108404228.1">
    <property type="nucleotide sequence ID" value="NZ_CP026948.1"/>
</dbReference>
<dbReference type="InterPro" id="IPR003542">
    <property type="entry name" value="Enbac_synth_compD-like"/>
</dbReference>
<sequence>MQAKDLFPPSARFVYLRTGDDGDLSNYLELHPEERSLVARAVDKRKGEFGDARWCAHRALAELGVPPGRAILKGDSGMPLWPEGFVGSLSHTEGLRAAVAAPASQLLSVGLDVEPAEALPEGVIDQISRSGERHRIDAMQAGGAHWAGRLLFSAKEATYKCWFPLTRRWLGFEDAEIDIRADGTFIAYILARPTPAPLMYGRWVVRGGYVFASAFLERAS</sequence>
<feature type="binding site" evidence="1">
    <location>
        <position position="160"/>
    </location>
    <ligand>
        <name>CoA</name>
        <dbReference type="ChEBI" id="CHEBI:57287"/>
    </ligand>
</feature>
<feature type="binding site" evidence="1">
    <location>
        <position position="45"/>
    </location>
    <ligand>
        <name>CoA</name>
        <dbReference type="ChEBI" id="CHEBI:57287"/>
    </ligand>
</feature>
<feature type="domain" description="4'-phosphopantetheinyl transferase N-terminal" evidence="4">
    <location>
        <begin position="33"/>
        <end position="101"/>
    </location>
</feature>
<dbReference type="PANTHER" id="PTHR38096">
    <property type="entry name" value="ENTEROBACTIN SYNTHASE COMPONENT D"/>
    <property type="match status" value="1"/>
</dbReference>
<keyword evidence="2" id="KW-0460">Magnesium</keyword>
<dbReference type="InterPro" id="IPR008278">
    <property type="entry name" value="4-PPantetheinyl_Trfase_dom"/>
</dbReference>
<gene>
    <name evidence="5" type="ORF">C3E79_06775</name>
</gene>
<feature type="binding site" evidence="1">
    <location>
        <position position="53"/>
    </location>
    <ligand>
        <name>CoA</name>
        <dbReference type="ChEBI" id="CHEBI:57287"/>
    </ligand>
</feature>
<dbReference type="GO" id="GO:0000287">
    <property type="term" value="F:magnesium ion binding"/>
    <property type="evidence" value="ECO:0007669"/>
    <property type="project" value="InterPro"/>
</dbReference>
<dbReference type="OrthoDB" id="8210607at2"/>
<dbReference type="Pfam" id="PF01648">
    <property type="entry name" value="ACPS"/>
    <property type="match status" value="1"/>
</dbReference>
<name>A0A2S0WEM5_9CORY</name>